<evidence type="ECO:0008006" key="3">
    <source>
        <dbReference type="Google" id="ProtNLM"/>
    </source>
</evidence>
<keyword evidence="2" id="KW-1185">Reference proteome</keyword>
<dbReference type="Proteomes" id="UP000322530">
    <property type="component" value="Unassembled WGS sequence"/>
</dbReference>
<gene>
    <name evidence="1" type="ORF">KDI_32830</name>
</gene>
<dbReference type="Gene3D" id="3.40.50.1820">
    <property type="entry name" value="alpha/beta hydrolase"/>
    <property type="match status" value="1"/>
</dbReference>
<name>A0A5A5TFE4_9CHLR</name>
<proteinExistence type="predicted"/>
<dbReference type="EMBL" id="BIXY01000050">
    <property type="protein sequence ID" value="GCF09719.1"/>
    <property type="molecule type" value="Genomic_DNA"/>
</dbReference>
<dbReference type="InterPro" id="IPR029058">
    <property type="entry name" value="AB_hydrolase_fold"/>
</dbReference>
<protein>
    <recommendedName>
        <fullName evidence="3">DUF676 domain-containing protein</fullName>
    </recommendedName>
</protein>
<evidence type="ECO:0000313" key="1">
    <source>
        <dbReference type="EMBL" id="GCF09719.1"/>
    </source>
</evidence>
<evidence type="ECO:0000313" key="2">
    <source>
        <dbReference type="Proteomes" id="UP000322530"/>
    </source>
</evidence>
<accession>A0A5A5TFE4</accession>
<sequence length="266" mass="29256">MPGCDTYWSDARSFLSSRWQGDFRQLTYYANEIKPNGSGCADNGNEHTYSANLQTQTYRNQCGNVGGGNSNAGTNNENMDHISCLLAWYLYYNFGQHGWAETLVGHSMGGLIVRRTLQLVRDHAAGFPTNIGNVTDAIIFNTPNIGEALATWGCAGCYQGHQMTTNSAFINDMITHGQAPSVSGYTTDWTVVTSSCDLLVADDPLYTAANHKVLYGSSYSQDFCYGHGGAIHDTSTIEDAIVQYCDTLNPLRTYPKTYKEETRSHC</sequence>
<comment type="caution">
    <text evidence="1">The sequence shown here is derived from an EMBL/GenBank/DDBJ whole genome shotgun (WGS) entry which is preliminary data.</text>
</comment>
<reference evidence="1 2" key="1">
    <citation type="submission" date="2019-01" db="EMBL/GenBank/DDBJ databases">
        <title>Draft genome sequence of Dictyobacter sp. Uno17.</title>
        <authorList>
            <person name="Wang C.M."/>
            <person name="Zheng Y."/>
            <person name="Sakai Y."/>
            <person name="Abe K."/>
            <person name="Yokota A."/>
            <person name="Yabe S."/>
        </authorList>
    </citation>
    <scope>NUCLEOTIDE SEQUENCE [LARGE SCALE GENOMIC DNA]</scope>
    <source>
        <strain evidence="1 2">Uno17</strain>
    </source>
</reference>
<organism evidence="1 2">
    <name type="scientific">Dictyobacter arantiisoli</name>
    <dbReference type="NCBI Taxonomy" id="2014874"/>
    <lineage>
        <taxon>Bacteria</taxon>
        <taxon>Bacillati</taxon>
        <taxon>Chloroflexota</taxon>
        <taxon>Ktedonobacteria</taxon>
        <taxon>Ktedonobacterales</taxon>
        <taxon>Dictyobacteraceae</taxon>
        <taxon>Dictyobacter</taxon>
    </lineage>
</organism>
<dbReference type="AlphaFoldDB" id="A0A5A5TFE4"/>
<dbReference type="SUPFAM" id="SSF53474">
    <property type="entry name" value="alpha/beta-Hydrolases"/>
    <property type="match status" value="1"/>
</dbReference>